<dbReference type="SUPFAM" id="SSF51735">
    <property type="entry name" value="NAD(P)-binding Rossmann-fold domains"/>
    <property type="match status" value="1"/>
</dbReference>
<dbReference type="AlphaFoldDB" id="A0A923IXY5"/>
<dbReference type="PANTHER" id="PTHR40459">
    <property type="entry name" value="CONSERVED HYPOTHETICAL ALANINE AND LEUCINE RICH PROTEIN"/>
    <property type="match status" value="1"/>
</dbReference>
<keyword evidence="4" id="KW-1185">Reference proteome</keyword>
<evidence type="ECO:0000313" key="4">
    <source>
        <dbReference type="Proteomes" id="UP000617426"/>
    </source>
</evidence>
<evidence type="ECO:0000259" key="1">
    <source>
        <dbReference type="Pfam" id="PF10727"/>
    </source>
</evidence>
<dbReference type="InterPro" id="IPR019665">
    <property type="entry name" value="OxRdtase/DH_put_Rossmann_dom"/>
</dbReference>
<reference evidence="3" key="1">
    <citation type="submission" date="2020-08" db="EMBL/GenBank/DDBJ databases">
        <title>Sequencing the genomes of 1000 actinobacteria strains.</title>
        <authorList>
            <person name="Klenk H.-P."/>
        </authorList>
    </citation>
    <scope>NUCLEOTIDE SEQUENCE</scope>
    <source>
        <strain evidence="3">DSM 10695</strain>
    </source>
</reference>
<dbReference type="Gene3D" id="3.40.50.720">
    <property type="entry name" value="NAD(P)-binding Rossmann-like Domain"/>
    <property type="match status" value="1"/>
</dbReference>
<organism evidence="3 4">
    <name type="scientific">Schaalia hyovaginalis</name>
    <dbReference type="NCBI Taxonomy" id="29316"/>
    <lineage>
        <taxon>Bacteria</taxon>
        <taxon>Bacillati</taxon>
        <taxon>Actinomycetota</taxon>
        <taxon>Actinomycetes</taxon>
        <taxon>Actinomycetales</taxon>
        <taxon>Actinomycetaceae</taxon>
        <taxon>Schaalia</taxon>
    </lineage>
</organism>
<dbReference type="InterPro" id="IPR018931">
    <property type="entry name" value="DUF2520"/>
</dbReference>
<dbReference type="RefSeq" id="WP_184453923.1">
    <property type="nucleotide sequence ID" value="NZ_JACHMK010000001.1"/>
</dbReference>
<feature type="domain" description="Putative oxidoreductase/dehydrogenase Rossmann-like" evidence="1">
    <location>
        <begin position="6"/>
        <end position="124"/>
    </location>
</feature>
<dbReference type="EMBL" id="JACHMK010000001">
    <property type="protein sequence ID" value="MBB6335512.1"/>
    <property type="molecule type" value="Genomic_DNA"/>
</dbReference>
<accession>A0A923IXY5</accession>
<dbReference type="Pfam" id="PF10728">
    <property type="entry name" value="DUF2520"/>
    <property type="match status" value="1"/>
</dbReference>
<sequence length="294" mass="29994">MKDPEGRLGVGIIGMGTAGPIIGSALRAAGHQIVGVAAKSAETIERADILLPGVPVLSLEEVIGRSELVVLAVPDAEIAGLVSGLADLGAWRMGQILVHLAGPYGTGILEPARAAGVIPLAIHPVLRLTGWSIDLQRFAGAPFLVTAPAPFLPIAQALVVEMGGEPVVVGEEARAAVHASLTLGVAGVVSSVVECLDALESSGVQGGPDLVSRILPDAATWAVDEGEGALGAPFAPADSACVREHALALGDRGARAHAAYVSRAREAIELLVERGRIGEREADAMRTALLESED</sequence>
<proteinExistence type="predicted"/>
<dbReference type="InterPro" id="IPR036291">
    <property type="entry name" value="NAD(P)-bd_dom_sf"/>
</dbReference>
<evidence type="ECO:0000313" key="3">
    <source>
        <dbReference type="EMBL" id="MBB6335512.1"/>
    </source>
</evidence>
<dbReference type="Pfam" id="PF10727">
    <property type="entry name" value="Rossmann-like"/>
    <property type="match status" value="1"/>
</dbReference>
<dbReference type="PANTHER" id="PTHR40459:SF1">
    <property type="entry name" value="CONSERVED HYPOTHETICAL ALANINE AND LEUCINE RICH PROTEIN"/>
    <property type="match status" value="1"/>
</dbReference>
<dbReference type="Proteomes" id="UP000617426">
    <property type="component" value="Unassembled WGS sequence"/>
</dbReference>
<comment type="caution">
    <text evidence="3">The sequence shown here is derived from an EMBL/GenBank/DDBJ whole genome shotgun (WGS) entry which is preliminary data.</text>
</comment>
<evidence type="ECO:0000259" key="2">
    <source>
        <dbReference type="Pfam" id="PF10728"/>
    </source>
</evidence>
<protein>
    <submittedName>
        <fullName evidence="3">Short-subunit dehydrogenase-like oxidoreductase (DUF2520 family)</fullName>
    </submittedName>
</protein>
<gene>
    <name evidence="3" type="ORF">HD592_002077</name>
</gene>
<name>A0A923IXY5_9ACTO</name>
<feature type="domain" description="DUF2520" evidence="2">
    <location>
        <begin position="142"/>
        <end position="262"/>
    </location>
</feature>